<dbReference type="GO" id="GO:0036513">
    <property type="term" value="C:Derlin-1 retrotranslocation complex"/>
    <property type="evidence" value="ECO:0007669"/>
    <property type="project" value="TreeGrafter"/>
</dbReference>
<evidence type="ECO:0000256" key="8">
    <source>
        <dbReference type="ARBA" id="ARBA00022989"/>
    </source>
</evidence>
<evidence type="ECO:0000256" key="11">
    <source>
        <dbReference type="SAM" id="Phobius"/>
    </source>
</evidence>
<dbReference type="WBParaSite" id="SVE_1795400.1">
    <property type="protein sequence ID" value="SVE_1795400.1"/>
    <property type="gene ID" value="SVE_1795400"/>
</dbReference>
<keyword evidence="6" id="KW-0256">Endoplasmic reticulum</keyword>
<keyword evidence="5 11" id="KW-0812">Transmembrane</keyword>
<dbReference type="Pfam" id="PF06936">
    <property type="entry name" value="Selenoprotein_S"/>
    <property type="match status" value="1"/>
</dbReference>
<dbReference type="AlphaFoldDB" id="A0A0K0FZS4"/>
<dbReference type="GO" id="GO:0036502">
    <property type="term" value="C:Derlin-1-VIMP complex"/>
    <property type="evidence" value="ECO:0007669"/>
    <property type="project" value="TreeGrafter"/>
</dbReference>
<reference evidence="12" key="1">
    <citation type="submission" date="2014-07" db="EMBL/GenBank/DDBJ databases">
        <authorList>
            <person name="Martin A.A"/>
            <person name="De Silva N."/>
        </authorList>
    </citation>
    <scope>NUCLEOTIDE SEQUENCE</scope>
</reference>
<organism evidence="12 13">
    <name type="scientific">Strongyloides venezuelensis</name>
    <name type="common">Threadworm</name>
    <dbReference type="NCBI Taxonomy" id="75913"/>
    <lineage>
        <taxon>Eukaryota</taxon>
        <taxon>Metazoa</taxon>
        <taxon>Ecdysozoa</taxon>
        <taxon>Nematoda</taxon>
        <taxon>Chromadorea</taxon>
        <taxon>Rhabditida</taxon>
        <taxon>Tylenchina</taxon>
        <taxon>Panagrolaimomorpha</taxon>
        <taxon>Strongyloidoidea</taxon>
        <taxon>Strongyloididae</taxon>
        <taxon>Strongyloides</taxon>
    </lineage>
</organism>
<keyword evidence="8 11" id="KW-1133">Transmembrane helix</keyword>
<dbReference type="PANTHER" id="PTHR28621">
    <property type="entry name" value="SELENOPROTEIN S"/>
    <property type="match status" value="1"/>
</dbReference>
<feature type="coiled-coil region" evidence="10">
    <location>
        <begin position="77"/>
        <end position="120"/>
    </location>
</feature>
<dbReference type="PANTHER" id="PTHR28621:SF1">
    <property type="entry name" value="SELENOPROTEIN S"/>
    <property type="match status" value="1"/>
</dbReference>
<evidence type="ECO:0000313" key="12">
    <source>
        <dbReference type="Proteomes" id="UP000035680"/>
    </source>
</evidence>
<keyword evidence="10" id="KW-0175">Coiled coil</keyword>
<protein>
    <submittedName>
        <fullName evidence="13">Selenoprotein S</fullName>
    </submittedName>
</protein>
<evidence type="ECO:0000256" key="4">
    <source>
        <dbReference type="ARBA" id="ARBA00022490"/>
    </source>
</evidence>
<accession>A0A0K0FZS4</accession>
<keyword evidence="4" id="KW-0963">Cytoplasm</keyword>
<evidence type="ECO:0000256" key="5">
    <source>
        <dbReference type="ARBA" id="ARBA00022692"/>
    </source>
</evidence>
<dbReference type="Proteomes" id="UP000035680">
    <property type="component" value="Unassembled WGS sequence"/>
</dbReference>
<comment type="subcellular location">
    <subcellularLocation>
        <location evidence="2">Cytoplasm</location>
    </subcellularLocation>
    <subcellularLocation>
        <location evidence="1">Endoplasmic reticulum membrane</location>
        <topology evidence="1">Single-pass membrane protein</topology>
    </subcellularLocation>
</comment>
<sequence>MLFEIYDYINYLFKSLWFYIKMNGWYLMFLSIVIFYVYIKYFKSMIMEYYERKEYERRKKFDASVDEKYSKNIEEARKRAQERYNMNKHKYREEEEKKKKEELEKKIHNLDDKITKMKRMEGFKGIGHKVF</sequence>
<name>A0A0K0FZS4_STRVS</name>
<evidence type="ECO:0000256" key="1">
    <source>
        <dbReference type="ARBA" id="ARBA00004389"/>
    </source>
</evidence>
<dbReference type="InterPro" id="IPR009703">
    <property type="entry name" value="Selenoprotein_S"/>
</dbReference>
<comment type="similarity">
    <text evidence="3">Belongs to the selenoprotein S family.</text>
</comment>
<evidence type="ECO:0000256" key="2">
    <source>
        <dbReference type="ARBA" id="ARBA00004496"/>
    </source>
</evidence>
<evidence type="ECO:0000256" key="9">
    <source>
        <dbReference type="ARBA" id="ARBA00023136"/>
    </source>
</evidence>
<reference evidence="13" key="2">
    <citation type="submission" date="2015-08" db="UniProtKB">
        <authorList>
            <consortium name="WormBaseParasite"/>
        </authorList>
    </citation>
    <scope>IDENTIFICATION</scope>
</reference>
<feature type="transmembrane region" description="Helical" evidence="11">
    <location>
        <begin position="16"/>
        <end position="39"/>
    </location>
</feature>
<evidence type="ECO:0000313" key="13">
    <source>
        <dbReference type="WBParaSite" id="SVE_1795400.1"/>
    </source>
</evidence>
<keyword evidence="9 11" id="KW-0472">Membrane</keyword>
<keyword evidence="12" id="KW-1185">Reference proteome</keyword>
<keyword evidence="7" id="KW-0712">Selenocysteine</keyword>
<dbReference type="GO" id="GO:0030970">
    <property type="term" value="P:retrograde protein transport, ER to cytosol"/>
    <property type="evidence" value="ECO:0007669"/>
    <property type="project" value="TreeGrafter"/>
</dbReference>
<evidence type="ECO:0000256" key="3">
    <source>
        <dbReference type="ARBA" id="ARBA00011034"/>
    </source>
</evidence>
<evidence type="ECO:0000256" key="7">
    <source>
        <dbReference type="ARBA" id="ARBA00022933"/>
    </source>
</evidence>
<evidence type="ECO:0000256" key="10">
    <source>
        <dbReference type="SAM" id="Coils"/>
    </source>
</evidence>
<dbReference type="GO" id="GO:0030968">
    <property type="term" value="P:endoplasmic reticulum unfolded protein response"/>
    <property type="evidence" value="ECO:0007669"/>
    <property type="project" value="TreeGrafter"/>
</dbReference>
<proteinExistence type="inferred from homology"/>
<evidence type="ECO:0000256" key="6">
    <source>
        <dbReference type="ARBA" id="ARBA00022824"/>
    </source>
</evidence>